<dbReference type="PIRSF" id="PIRSF005690">
    <property type="entry name" value="GerBA"/>
    <property type="match status" value="1"/>
</dbReference>
<sequence>MSFFKKLISHPNKDNQSQQAQQQGQQSSQQQTQLQTSCSTQLLNTSMYDNLQQIKKAFGNSTDLVIREIRIGENGLEQIAIIYIDGMADEKTITDFILESLLIDTKLSDADEKITESPSPLLIQTLKDFVLSVGTVQDVTDFDSLYSSVSSGNTVILLDGHAQGITASTKGWKDRGVTESLTESVVRGPREAFSETLRTNTSLIRRKIKSPNLWMETKQIGRVTQTDVAIMYIKGIANDKIVAELHQRLDRIDIDGILESGYIEELIQDQTYTPFPTVYNSERPDVIAAELLEGKVAIIIDGTPFVLVVPALFVSFLHAAEDYYHRADISSLVRFLRYIGMFIAFLGPSAYLAVTTFHQEMLHTNLLISLAAQREGIPFPAFIEALLMEVSFEILREAGIRMPKTIGPAVAVVGTLVIGQAAVEAGIVSPAMVIVVAITAISSFSFPSYSMANSFRMLRFPLMGLAASFGLFGIIIGVIALIQHLSSIRSFGVPYLSPFAPLIPSDQKDALIRVPWRAMTSRPRLINQKNINRERK</sequence>
<dbReference type="RefSeq" id="WP_209976644.1">
    <property type="nucleotide sequence ID" value="NZ_JAGGLB010000028.1"/>
</dbReference>
<keyword evidence="4" id="KW-0812">Transmembrane</keyword>
<evidence type="ECO:0000256" key="3">
    <source>
        <dbReference type="SAM" id="MobiDB-lite"/>
    </source>
</evidence>
<evidence type="ECO:0000313" key="5">
    <source>
        <dbReference type="EMBL" id="MBP1994819.1"/>
    </source>
</evidence>
<protein>
    <submittedName>
        <fullName evidence="5">Spore germination protein KA</fullName>
    </submittedName>
</protein>
<evidence type="ECO:0000256" key="2">
    <source>
        <dbReference type="ARBA" id="ARBA00023136"/>
    </source>
</evidence>
<reference evidence="5 6" key="1">
    <citation type="submission" date="2021-03" db="EMBL/GenBank/DDBJ databases">
        <title>Genomic Encyclopedia of Type Strains, Phase IV (KMG-IV): sequencing the most valuable type-strain genomes for metagenomic binning, comparative biology and taxonomic classification.</title>
        <authorList>
            <person name="Goeker M."/>
        </authorList>
    </citation>
    <scope>NUCLEOTIDE SEQUENCE [LARGE SCALE GENOMIC DNA]</scope>
    <source>
        <strain evidence="5 6">DSM 26048</strain>
    </source>
</reference>
<dbReference type="Proteomes" id="UP001519287">
    <property type="component" value="Unassembled WGS sequence"/>
</dbReference>
<evidence type="ECO:0000256" key="1">
    <source>
        <dbReference type="ARBA" id="ARBA00005278"/>
    </source>
</evidence>
<comment type="caution">
    <text evidence="5">The sequence shown here is derived from an EMBL/GenBank/DDBJ whole genome shotgun (WGS) entry which is preliminary data.</text>
</comment>
<keyword evidence="2 4" id="KW-0472">Membrane</keyword>
<dbReference type="Pfam" id="PF03323">
    <property type="entry name" value="GerA"/>
    <property type="match status" value="1"/>
</dbReference>
<dbReference type="PANTHER" id="PTHR22550">
    <property type="entry name" value="SPORE GERMINATION PROTEIN"/>
    <property type="match status" value="1"/>
</dbReference>
<feature type="compositionally biased region" description="Low complexity" evidence="3">
    <location>
        <begin position="16"/>
        <end position="32"/>
    </location>
</feature>
<accession>A0ABS4J4P8</accession>
<dbReference type="EMBL" id="JAGGLB010000028">
    <property type="protein sequence ID" value="MBP1994819.1"/>
    <property type="molecule type" value="Genomic_DNA"/>
</dbReference>
<feature type="transmembrane region" description="Helical" evidence="4">
    <location>
        <begin position="338"/>
        <end position="357"/>
    </location>
</feature>
<name>A0ABS4J4P8_9BACL</name>
<feature type="transmembrane region" description="Helical" evidence="4">
    <location>
        <begin position="429"/>
        <end position="450"/>
    </location>
</feature>
<dbReference type="InterPro" id="IPR004995">
    <property type="entry name" value="Spore_Ger"/>
</dbReference>
<organism evidence="5 6">
    <name type="scientific">Paenibacillus eucommiae</name>
    <dbReference type="NCBI Taxonomy" id="1355755"/>
    <lineage>
        <taxon>Bacteria</taxon>
        <taxon>Bacillati</taxon>
        <taxon>Bacillota</taxon>
        <taxon>Bacilli</taxon>
        <taxon>Bacillales</taxon>
        <taxon>Paenibacillaceae</taxon>
        <taxon>Paenibacillus</taxon>
    </lineage>
</organism>
<evidence type="ECO:0000256" key="4">
    <source>
        <dbReference type="SAM" id="Phobius"/>
    </source>
</evidence>
<feature type="transmembrane region" description="Helical" evidence="4">
    <location>
        <begin position="296"/>
        <end position="317"/>
    </location>
</feature>
<keyword evidence="4" id="KW-1133">Transmembrane helix</keyword>
<dbReference type="PANTHER" id="PTHR22550:SF5">
    <property type="entry name" value="LEUCINE ZIPPER PROTEIN 4"/>
    <property type="match status" value="1"/>
</dbReference>
<comment type="similarity">
    <text evidence="1">Belongs to the GerABKA family.</text>
</comment>
<dbReference type="InterPro" id="IPR050768">
    <property type="entry name" value="UPF0353/GerABKA_families"/>
</dbReference>
<proteinExistence type="inferred from homology"/>
<gene>
    <name evidence="5" type="ORF">J2Z66_006459</name>
</gene>
<keyword evidence="6" id="KW-1185">Reference proteome</keyword>
<feature type="region of interest" description="Disordered" evidence="3">
    <location>
        <begin position="7"/>
        <end position="32"/>
    </location>
</feature>
<feature type="transmembrane region" description="Helical" evidence="4">
    <location>
        <begin position="462"/>
        <end position="482"/>
    </location>
</feature>
<evidence type="ECO:0000313" key="6">
    <source>
        <dbReference type="Proteomes" id="UP001519287"/>
    </source>
</evidence>